<dbReference type="PANTHER" id="PTHR37984:SF5">
    <property type="entry name" value="PROTEIN NYNRIN-LIKE"/>
    <property type="match status" value="1"/>
</dbReference>
<dbReference type="PANTHER" id="PTHR37984">
    <property type="entry name" value="PROTEIN CBG26694"/>
    <property type="match status" value="1"/>
</dbReference>
<feature type="domain" description="Reverse transcriptase/retrotransposon-derived protein RNase H-like" evidence="3">
    <location>
        <begin position="92"/>
        <end position="139"/>
    </location>
</feature>
<evidence type="ECO:0000313" key="4">
    <source>
        <dbReference type="EMBL" id="EYC36213.1"/>
    </source>
</evidence>
<dbReference type="InterPro" id="IPR043128">
    <property type="entry name" value="Rev_trsase/Diguanyl_cyclase"/>
</dbReference>
<dbReference type="FunFam" id="3.30.70.270:FF:000020">
    <property type="entry name" value="Transposon Tf2-6 polyprotein-like Protein"/>
    <property type="match status" value="1"/>
</dbReference>
<dbReference type="GO" id="GO:0003964">
    <property type="term" value="F:RNA-directed DNA polymerase activity"/>
    <property type="evidence" value="ECO:0007669"/>
    <property type="project" value="UniProtKB-EC"/>
</dbReference>
<accession>A0A016WB32</accession>
<evidence type="ECO:0000256" key="1">
    <source>
        <dbReference type="ARBA" id="ARBA00012493"/>
    </source>
</evidence>
<dbReference type="OrthoDB" id="5850908at2759"/>
<dbReference type="Gene3D" id="3.30.70.270">
    <property type="match status" value="2"/>
</dbReference>
<proteinExistence type="predicted"/>
<dbReference type="Proteomes" id="UP000024635">
    <property type="component" value="Unassembled WGS sequence"/>
</dbReference>
<organism evidence="4 5">
    <name type="scientific">Ancylostoma ceylanicum</name>
    <dbReference type="NCBI Taxonomy" id="53326"/>
    <lineage>
        <taxon>Eukaryota</taxon>
        <taxon>Metazoa</taxon>
        <taxon>Ecdysozoa</taxon>
        <taxon>Nematoda</taxon>
        <taxon>Chromadorea</taxon>
        <taxon>Rhabditida</taxon>
        <taxon>Rhabditina</taxon>
        <taxon>Rhabditomorpha</taxon>
        <taxon>Strongyloidea</taxon>
        <taxon>Ancylostomatidae</taxon>
        <taxon>Ancylostomatinae</taxon>
        <taxon>Ancylostoma</taxon>
    </lineage>
</organism>
<evidence type="ECO:0000259" key="3">
    <source>
        <dbReference type="Pfam" id="PF17919"/>
    </source>
</evidence>
<dbReference type="InterPro" id="IPR041577">
    <property type="entry name" value="RT_RNaseH_2"/>
</dbReference>
<gene>
    <name evidence="4" type="primary">Acey_s0921.g3048</name>
    <name evidence="4" type="ORF">Y032_0921g3048</name>
</gene>
<dbReference type="Pfam" id="PF17919">
    <property type="entry name" value="RT_RNaseH_2"/>
    <property type="match status" value="1"/>
</dbReference>
<keyword evidence="2" id="KW-0511">Multifunctional enzyme</keyword>
<dbReference type="AlphaFoldDB" id="A0A016WB32"/>
<reference evidence="5" key="1">
    <citation type="journal article" date="2015" name="Nat. Genet.">
        <title>The genome and transcriptome of the zoonotic hookworm Ancylostoma ceylanicum identify infection-specific gene families.</title>
        <authorList>
            <person name="Schwarz E.M."/>
            <person name="Hu Y."/>
            <person name="Antoshechkin I."/>
            <person name="Miller M.M."/>
            <person name="Sternberg P.W."/>
            <person name="Aroian R.V."/>
        </authorList>
    </citation>
    <scope>NUCLEOTIDE SEQUENCE</scope>
    <source>
        <strain evidence="5">HY135</strain>
    </source>
</reference>
<evidence type="ECO:0000256" key="2">
    <source>
        <dbReference type="ARBA" id="ARBA00023268"/>
    </source>
</evidence>
<dbReference type="EMBL" id="JARK01000521">
    <property type="protein sequence ID" value="EYC36213.1"/>
    <property type="molecule type" value="Genomic_DNA"/>
</dbReference>
<name>A0A016WB32_9BILA</name>
<sequence length="141" mass="15968">MDATLADLQGVVAYQDNVIAVGRSLEEHHRNLNAVFKRISDSGLHRMPAPKDVAQLRSFLRLLSYYGNFVKEMHILRAPLDALLTKDAKFEWTKACNDTFNRAMQILASDLLLAHYDPWQEIVVAIDASNYGIGAVILHRY</sequence>
<dbReference type="InterPro" id="IPR050951">
    <property type="entry name" value="Retrovirus_Pol_polyprotein"/>
</dbReference>
<comment type="caution">
    <text evidence="4">The sequence shown here is derived from an EMBL/GenBank/DDBJ whole genome shotgun (WGS) entry which is preliminary data.</text>
</comment>
<keyword evidence="5" id="KW-1185">Reference proteome</keyword>
<dbReference type="EC" id="2.7.7.49" evidence="1"/>
<evidence type="ECO:0000313" key="5">
    <source>
        <dbReference type="Proteomes" id="UP000024635"/>
    </source>
</evidence>
<dbReference type="STRING" id="53326.A0A016WB32"/>
<dbReference type="SUPFAM" id="SSF56672">
    <property type="entry name" value="DNA/RNA polymerases"/>
    <property type="match status" value="1"/>
</dbReference>
<protein>
    <recommendedName>
        <fullName evidence="1">RNA-directed DNA polymerase</fullName>
        <ecNumber evidence="1">2.7.7.49</ecNumber>
    </recommendedName>
</protein>
<dbReference type="InterPro" id="IPR043502">
    <property type="entry name" value="DNA/RNA_pol_sf"/>
</dbReference>